<comment type="subcellular location">
    <subcellularLocation>
        <location evidence="5">Cell membrane</location>
        <topology evidence="5">Multi-pass membrane protein</topology>
    </subcellularLocation>
    <subcellularLocation>
        <location evidence="1">Membrane</location>
        <topology evidence="1">Multi-pass membrane protein</topology>
    </subcellularLocation>
</comment>
<feature type="transmembrane region" description="Helical" evidence="5">
    <location>
        <begin position="108"/>
        <end position="128"/>
    </location>
</feature>
<feature type="transmembrane region" description="Helical" evidence="5">
    <location>
        <begin position="39"/>
        <end position="71"/>
    </location>
</feature>
<accession>A0ABS9KBH1</accession>
<dbReference type="PANTHER" id="PTHR31154">
    <property type="entry name" value="MEMBRANE TRANSPORTER PROTEIN"/>
    <property type="match status" value="1"/>
</dbReference>
<sequence length="331" mass="36377">MTSLKSQLKIFLFLAFLMVLGWAIFMSITQNWSLFLDNWFMTVTMIFGSFVAGASSEGGGAIAYPAMTLLFNIGPDVARNFSFAIQSFGMSFAAIWIFLSKIKIEKNYLLIAGVGGAIGIIFGSYFIVPLITPSYAKMMFVSFWLSFGMALWVVNFVQKRDSKEQLPVLTTYQKVELLLIGVLGGMFSSVFGNGIDICTFAFVVLKYGLSEKIATPTSVILMASNAILGTFLNVFVLDTMQAEAINYLLVCLPVVIFGAPLGAFVINQIGRKSIATILITIIVVQFITALIIIRPSFMNLIFSLGIFLLGVAVFFLLTKIKPPQETNQSTF</sequence>
<organism evidence="6 7">
    <name type="scientific">Rhodohalobacter sulfatireducens</name>
    <dbReference type="NCBI Taxonomy" id="2911366"/>
    <lineage>
        <taxon>Bacteria</taxon>
        <taxon>Pseudomonadati</taxon>
        <taxon>Balneolota</taxon>
        <taxon>Balneolia</taxon>
        <taxon>Balneolales</taxon>
        <taxon>Balneolaceae</taxon>
        <taxon>Rhodohalobacter</taxon>
    </lineage>
</organism>
<dbReference type="Pfam" id="PF01925">
    <property type="entry name" value="TauE"/>
    <property type="match status" value="1"/>
</dbReference>
<feature type="transmembrane region" description="Helical" evidence="5">
    <location>
        <begin position="83"/>
        <end position="102"/>
    </location>
</feature>
<comment type="caution">
    <text evidence="5">Lacks conserved residue(s) required for the propagation of feature annotation.</text>
</comment>
<evidence type="ECO:0000313" key="7">
    <source>
        <dbReference type="Proteomes" id="UP001165366"/>
    </source>
</evidence>
<name>A0ABS9KBH1_9BACT</name>
<proteinExistence type="inferred from homology"/>
<feature type="transmembrane region" description="Helical" evidence="5">
    <location>
        <begin position="12"/>
        <end position="33"/>
    </location>
</feature>
<feature type="transmembrane region" description="Helical" evidence="5">
    <location>
        <begin position="140"/>
        <end position="157"/>
    </location>
</feature>
<evidence type="ECO:0000256" key="2">
    <source>
        <dbReference type="ARBA" id="ARBA00022692"/>
    </source>
</evidence>
<evidence type="ECO:0000313" key="6">
    <source>
        <dbReference type="EMBL" id="MCG2588194.1"/>
    </source>
</evidence>
<comment type="caution">
    <text evidence="6">The sequence shown here is derived from an EMBL/GenBank/DDBJ whole genome shotgun (WGS) entry which is preliminary data.</text>
</comment>
<dbReference type="Proteomes" id="UP001165366">
    <property type="component" value="Unassembled WGS sequence"/>
</dbReference>
<evidence type="ECO:0000256" key="3">
    <source>
        <dbReference type="ARBA" id="ARBA00022989"/>
    </source>
</evidence>
<keyword evidence="3 5" id="KW-1133">Transmembrane helix</keyword>
<dbReference type="PANTHER" id="PTHR31154:SF4">
    <property type="entry name" value="MEMBRANE TRANSPORTER PROTEIN"/>
    <property type="match status" value="1"/>
</dbReference>
<keyword evidence="4 5" id="KW-0472">Membrane</keyword>
<protein>
    <recommendedName>
        <fullName evidence="5">Probable membrane transporter protein</fullName>
    </recommendedName>
</protein>
<dbReference type="EMBL" id="JAKLWS010000006">
    <property type="protein sequence ID" value="MCG2588194.1"/>
    <property type="molecule type" value="Genomic_DNA"/>
</dbReference>
<feature type="transmembrane region" description="Helical" evidence="5">
    <location>
        <begin position="177"/>
        <end position="205"/>
    </location>
</feature>
<reference evidence="6" key="2">
    <citation type="submission" date="2024-05" db="EMBL/GenBank/DDBJ databases">
        <title>Rhodohalobacter halophilus gen. nov., sp. nov., a moderately halophilic member of the family Balneolaceae.</title>
        <authorList>
            <person name="Xia J."/>
        </authorList>
    </citation>
    <scope>NUCLEOTIDE SEQUENCE</scope>
    <source>
        <strain evidence="6">WB101</strain>
    </source>
</reference>
<keyword evidence="2 5" id="KW-0812">Transmembrane</keyword>
<reference evidence="6" key="1">
    <citation type="submission" date="2022-01" db="EMBL/GenBank/DDBJ databases">
        <authorList>
            <person name="Wang Y."/>
        </authorList>
    </citation>
    <scope>NUCLEOTIDE SEQUENCE</scope>
    <source>
        <strain evidence="6">WB101</strain>
    </source>
</reference>
<feature type="transmembrane region" description="Helical" evidence="5">
    <location>
        <begin position="244"/>
        <end position="266"/>
    </location>
</feature>
<evidence type="ECO:0000256" key="5">
    <source>
        <dbReference type="RuleBase" id="RU363041"/>
    </source>
</evidence>
<feature type="transmembrane region" description="Helical" evidence="5">
    <location>
        <begin position="273"/>
        <end position="293"/>
    </location>
</feature>
<keyword evidence="7" id="KW-1185">Reference proteome</keyword>
<keyword evidence="5" id="KW-1003">Cell membrane</keyword>
<gene>
    <name evidence="6" type="ORF">L6773_06425</name>
</gene>
<evidence type="ECO:0000256" key="1">
    <source>
        <dbReference type="ARBA" id="ARBA00004141"/>
    </source>
</evidence>
<evidence type="ECO:0000256" key="4">
    <source>
        <dbReference type="ARBA" id="ARBA00023136"/>
    </source>
</evidence>
<dbReference type="InterPro" id="IPR002781">
    <property type="entry name" value="TM_pro_TauE-like"/>
</dbReference>
<comment type="similarity">
    <text evidence="5">Belongs to the 4-toluene sulfonate uptake permease (TSUP) (TC 2.A.102) family.</text>
</comment>
<feature type="transmembrane region" description="Helical" evidence="5">
    <location>
        <begin position="217"/>
        <end position="238"/>
    </location>
</feature>
<feature type="transmembrane region" description="Helical" evidence="5">
    <location>
        <begin position="299"/>
        <end position="317"/>
    </location>
</feature>